<dbReference type="STRING" id="312017.I7ML26"/>
<protein>
    <submittedName>
        <fullName evidence="4">Kelch motif protein</fullName>
    </submittedName>
</protein>
<dbReference type="Proteomes" id="UP000009168">
    <property type="component" value="Unassembled WGS sequence"/>
</dbReference>
<dbReference type="InParanoid" id="I7ML26"/>
<dbReference type="InterPro" id="IPR051746">
    <property type="entry name" value="Kelch_domain_containing_8"/>
</dbReference>
<reference evidence="5" key="1">
    <citation type="journal article" date="2006" name="PLoS Biol.">
        <title>Macronuclear genome sequence of the ciliate Tetrahymena thermophila, a model eukaryote.</title>
        <authorList>
            <person name="Eisen J.A."/>
            <person name="Coyne R.S."/>
            <person name="Wu M."/>
            <person name="Wu D."/>
            <person name="Thiagarajan M."/>
            <person name="Wortman J.R."/>
            <person name="Badger J.H."/>
            <person name="Ren Q."/>
            <person name="Amedeo P."/>
            <person name="Jones K.M."/>
            <person name="Tallon L.J."/>
            <person name="Delcher A.L."/>
            <person name="Salzberg S.L."/>
            <person name="Silva J.C."/>
            <person name="Haas B.J."/>
            <person name="Majoros W.H."/>
            <person name="Farzad M."/>
            <person name="Carlton J.M."/>
            <person name="Smith R.K. Jr."/>
            <person name="Garg J."/>
            <person name="Pearlman R.E."/>
            <person name="Karrer K.M."/>
            <person name="Sun L."/>
            <person name="Manning G."/>
            <person name="Elde N.C."/>
            <person name="Turkewitz A.P."/>
            <person name="Asai D.J."/>
            <person name="Wilkes D.E."/>
            <person name="Wang Y."/>
            <person name="Cai H."/>
            <person name="Collins K."/>
            <person name="Stewart B.A."/>
            <person name="Lee S.R."/>
            <person name="Wilamowska K."/>
            <person name="Weinberg Z."/>
            <person name="Ruzzo W.L."/>
            <person name="Wloga D."/>
            <person name="Gaertig J."/>
            <person name="Frankel J."/>
            <person name="Tsao C.-C."/>
            <person name="Gorovsky M.A."/>
            <person name="Keeling P.J."/>
            <person name="Waller R.F."/>
            <person name="Patron N.J."/>
            <person name="Cherry J.M."/>
            <person name="Stover N.A."/>
            <person name="Krieger C.J."/>
            <person name="del Toro C."/>
            <person name="Ryder H.F."/>
            <person name="Williamson S.C."/>
            <person name="Barbeau R.A."/>
            <person name="Hamilton E.P."/>
            <person name="Orias E."/>
        </authorList>
    </citation>
    <scope>NUCLEOTIDE SEQUENCE [LARGE SCALE GENOMIC DNA]</scope>
    <source>
        <strain evidence="5">SB210</strain>
    </source>
</reference>
<evidence type="ECO:0000256" key="1">
    <source>
        <dbReference type="ARBA" id="ARBA00022441"/>
    </source>
</evidence>
<evidence type="ECO:0000313" key="4">
    <source>
        <dbReference type="EMBL" id="EAS01043.2"/>
    </source>
</evidence>
<keyword evidence="5" id="KW-1185">Reference proteome</keyword>
<keyword evidence="1" id="KW-0880">Kelch repeat</keyword>
<dbReference type="RefSeq" id="XP_001021288.2">
    <property type="nucleotide sequence ID" value="XM_001021288.2"/>
</dbReference>
<sequence length="789" mass="91394">MSRNNSPNKIFDNYQQNPYLANAQNSTNNTQLVFQSNLNQSNNQLRPQQNIIINNNKLSHSRLTQVAQQQNQNVQNIQQIFSQQCIYHPEMIITNFCKKSLMPLCPKCITSYLKSRESNNQPVEIENIDKIQTECKEAVQELEELYASDLKKLRDAKEQKENIQVNLAEKILFAKNKVIKVIDSYFENLENDLGKQLHFKRTHFEKELNMAEGFAQQKHQELHSIKQKLDGPKYLKYILRLLSENFFDESAHYHQECEQFIQLISKKSIDVFTDDSKLYNLNIELAKFASIKNSEIFYDEDDLNFNFEDKNPYTATNYNQPQNTLYQSKLNENPQQQQFSQQPLNTNQNNKMYQNQLSKSAQNIIANPQQNNRASPFDVSVNQSPIKATKYNVLPPQDQSRAIQQSQNPYLSDNNPVLAQRQQQEVQQDIPKSVPIPSKPSPNSDFLGSFQKQEFPNQNVAAPLQASMNQSFNPRTIVNKNYFDQFCHQKYIYYFQPGTNELYFIDLNTIVNDNQIVNIRWQKIELDISFKIPNDHQTVITPQGDVYLCGGIDPQTMQVWSECYKVDFKYRTLEKKPSMMVPRFLHGLVYLNNALYALGGFDQQHQLLDKCERLNLSDRQWVKIAPMIGQSAQMGVCVYKNKYIIAFSVAVQPKINLIQYYEPMFDQWREVMLSHESGLLYSEFLIRPSCGVAQINDSGSIIVFGGDETSRDQVYDQQKSLPNNFVLTLKSESQALQFTVGLGRNPVELFNTSIKGLSYCHNGRVFTTMEQKNTQKVVAFSNGSWIKQA</sequence>
<dbReference type="OrthoDB" id="45365at2759"/>
<dbReference type="Pfam" id="PF01344">
    <property type="entry name" value="Kelch_1"/>
    <property type="match status" value="1"/>
</dbReference>
<dbReference type="GeneID" id="7836107"/>
<dbReference type="SMART" id="SM00612">
    <property type="entry name" value="Kelch"/>
    <property type="match status" value="2"/>
</dbReference>
<dbReference type="Gene3D" id="2.120.10.80">
    <property type="entry name" value="Kelch-type beta propeller"/>
    <property type="match status" value="1"/>
</dbReference>
<dbReference type="AlphaFoldDB" id="I7ML26"/>
<organism evidence="4 5">
    <name type="scientific">Tetrahymena thermophila (strain SB210)</name>
    <dbReference type="NCBI Taxonomy" id="312017"/>
    <lineage>
        <taxon>Eukaryota</taxon>
        <taxon>Sar</taxon>
        <taxon>Alveolata</taxon>
        <taxon>Ciliophora</taxon>
        <taxon>Intramacronucleata</taxon>
        <taxon>Oligohymenophorea</taxon>
        <taxon>Hymenostomatida</taxon>
        <taxon>Tetrahymenina</taxon>
        <taxon>Tetrahymenidae</taxon>
        <taxon>Tetrahymena</taxon>
    </lineage>
</organism>
<dbReference type="eggNOG" id="KOG4441">
    <property type="taxonomic scope" value="Eukaryota"/>
</dbReference>
<feature type="coiled-coil region" evidence="3">
    <location>
        <begin position="128"/>
        <end position="170"/>
    </location>
</feature>
<dbReference type="PANTHER" id="PTHR46260">
    <property type="entry name" value="RING-TYPE DOMAIN-CONTAINING PROTEIN"/>
    <property type="match status" value="1"/>
</dbReference>
<accession>I7ML26</accession>
<dbReference type="PANTHER" id="PTHR46260:SF3">
    <property type="entry name" value="RING-TYPE DOMAIN-CONTAINING PROTEIN"/>
    <property type="match status" value="1"/>
</dbReference>
<dbReference type="KEGG" id="tet:TTHERM_00314970"/>
<dbReference type="CDD" id="cd19756">
    <property type="entry name" value="Bbox2"/>
    <property type="match status" value="1"/>
</dbReference>
<keyword evidence="3" id="KW-0175">Coiled coil</keyword>
<dbReference type="EMBL" id="GG662605">
    <property type="protein sequence ID" value="EAS01043.2"/>
    <property type="molecule type" value="Genomic_DNA"/>
</dbReference>
<evidence type="ECO:0000256" key="2">
    <source>
        <dbReference type="ARBA" id="ARBA00022737"/>
    </source>
</evidence>
<proteinExistence type="predicted"/>
<dbReference type="InterPro" id="IPR015915">
    <property type="entry name" value="Kelch-typ_b-propeller"/>
</dbReference>
<dbReference type="InterPro" id="IPR006652">
    <property type="entry name" value="Kelch_1"/>
</dbReference>
<evidence type="ECO:0000256" key="3">
    <source>
        <dbReference type="SAM" id="Coils"/>
    </source>
</evidence>
<evidence type="ECO:0000313" key="5">
    <source>
        <dbReference type="Proteomes" id="UP000009168"/>
    </source>
</evidence>
<dbReference type="SUPFAM" id="SSF117281">
    <property type="entry name" value="Kelch motif"/>
    <property type="match status" value="1"/>
</dbReference>
<gene>
    <name evidence="4" type="ORF">TTHERM_00314970</name>
</gene>
<name>I7ML26_TETTS</name>
<keyword evidence="2" id="KW-0677">Repeat</keyword>